<dbReference type="Proteomes" id="UP000244855">
    <property type="component" value="Unassembled WGS sequence"/>
</dbReference>
<protein>
    <submittedName>
        <fullName evidence="2">Uncharacterized protein</fullName>
    </submittedName>
</protein>
<evidence type="ECO:0000256" key="1">
    <source>
        <dbReference type="SAM" id="SignalP"/>
    </source>
</evidence>
<evidence type="ECO:0000313" key="3">
    <source>
        <dbReference type="Proteomes" id="UP000244855"/>
    </source>
</evidence>
<feature type="signal peptide" evidence="1">
    <location>
        <begin position="1"/>
        <end position="19"/>
    </location>
</feature>
<dbReference type="AlphaFoldDB" id="A0A2V1D452"/>
<gene>
    <name evidence="2" type="ORF">DM02DRAFT_635092</name>
</gene>
<keyword evidence="3" id="KW-1185">Reference proteome</keyword>
<organism evidence="2 3">
    <name type="scientific">Periconia macrospinosa</name>
    <dbReference type="NCBI Taxonomy" id="97972"/>
    <lineage>
        <taxon>Eukaryota</taxon>
        <taxon>Fungi</taxon>
        <taxon>Dikarya</taxon>
        <taxon>Ascomycota</taxon>
        <taxon>Pezizomycotina</taxon>
        <taxon>Dothideomycetes</taxon>
        <taxon>Pleosporomycetidae</taxon>
        <taxon>Pleosporales</taxon>
        <taxon>Massarineae</taxon>
        <taxon>Periconiaceae</taxon>
        <taxon>Periconia</taxon>
    </lineage>
</organism>
<sequence length="105" mass="11788">MHLSNIFFSVLTVPLVVSAIPTPLDFLRTLVELKARTPPTLQVKKINNFPPGNWKCKKNGTDYTFSSDYIKRSVEYSIKLRDNGDKKAGNSPYPAFFTDPGYSDG</sequence>
<feature type="chain" id="PRO_5016101763" evidence="1">
    <location>
        <begin position="20"/>
        <end position="105"/>
    </location>
</feature>
<accession>A0A2V1D452</accession>
<proteinExistence type="predicted"/>
<dbReference type="EMBL" id="KZ805648">
    <property type="protein sequence ID" value="PVH92782.1"/>
    <property type="molecule type" value="Genomic_DNA"/>
</dbReference>
<dbReference type="OrthoDB" id="2119228at2759"/>
<keyword evidence="1" id="KW-0732">Signal</keyword>
<evidence type="ECO:0000313" key="2">
    <source>
        <dbReference type="EMBL" id="PVH92782.1"/>
    </source>
</evidence>
<name>A0A2V1D452_9PLEO</name>
<reference evidence="2 3" key="1">
    <citation type="journal article" date="2018" name="Sci. Rep.">
        <title>Comparative genomics provides insights into the lifestyle and reveals functional heterogeneity of dark septate endophytic fungi.</title>
        <authorList>
            <person name="Knapp D.G."/>
            <person name="Nemeth J.B."/>
            <person name="Barry K."/>
            <person name="Hainaut M."/>
            <person name="Henrissat B."/>
            <person name="Johnson J."/>
            <person name="Kuo A."/>
            <person name="Lim J.H.P."/>
            <person name="Lipzen A."/>
            <person name="Nolan M."/>
            <person name="Ohm R.A."/>
            <person name="Tamas L."/>
            <person name="Grigoriev I.V."/>
            <person name="Spatafora J.W."/>
            <person name="Nagy L.G."/>
            <person name="Kovacs G.M."/>
        </authorList>
    </citation>
    <scope>NUCLEOTIDE SEQUENCE [LARGE SCALE GENOMIC DNA]</scope>
    <source>
        <strain evidence="2 3">DSE2036</strain>
    </source>
</reference>